<evidence type="ECO:0000259" key="3">
    <source>
        <dbReference type="Pfam" id="PF03358"/>
    </source>
</evidence>
<dbReference type="GO" id="GO:0016491">
    <property type="term" value="F:oxidoreductase activity"/>
    <property type="evidence" value="ECO:0007669"/>
    <property type="project" value="InterPro"/>
</dbReference>
<dbReference type="Gene3D" id="3.40.50.360">
    <property type="match status" value="1"/>
</dbReference>
<dbReference type="EMBL" id="CP003065">
    <property type="protein sequence ID" value="AEV69987.1"/>
    <property type="molecule type" value="Genomic_DNA"/>
</dbReference>
<dbReference type="eggNOG" id="COG0655">
    <property type="taxonomic scope" value="Bacteria"/>
</dbReference>
<reference evidence="4 5" key="2">
    <citation type="journal article" date="2012" name="Stand. Genomic Sci.">
        <title>Complete Genome Sequence of Clostridium clariflavum DSM 19732.</title>
        <authorList>
            <person name="Izquierdo J.A."/>
            <person name="Goodwin L."/>
            <person name="Davenport K.W."/>
            <person name="Teshima H."/>
            <person name="Bruce D."/>
            <person name="Detter C."/>
            <person name="Tapia R."/>
            <person name="Han S."/>
            <person name="Land M."/>
            <person name="Hauser L."/>
            <person name="Jeffries C.D."/>
            <person name="Han J."/>
            <person name="Pitluck S."/>
            <person name="Nolan M."/>
            <person name="Chen A."/>
            <person name="Huntemann M."/>
            <person name="Mavromatis K."/>
            <person name="Mikhailova N."/>
            <person name="Liolios K."/>
            <person name="Woyke T."/>
            <person name="Lynd L.R."/>
        </authorList>
    </citation>
    <scope>NUCLEOTIDE SEQUENCE [LARGE SCALE GENOMIC DNA]</scope>
    <source>
        <strain evidence="5">DSM 19732 / NBRC 101661 / EBR45</strain>
    </source>
</reference>
<dbReference type="InterPro" id="IPR005025">
    <property type="entry name" value="FMN_Rdtase-like_dom"/>
</dbReference>
<dbReference type="RefSeq" id="WP_014256516.1">
    <property type="nucleotide sequence ID" value="NC_016627.1"/>
</dbReference>
<organism evidence="4 5">
    <name type="scientific">Acetivibrio clariflavus (strain DSM 19732 / NBRC 101661 / EBR45)</name>
    <name type="common">Clostridium clariflavum</name>
    <dbReference type="NCBI Taxonomy" id="720554"/>
    <lineage>
        <taxon>Bacteria</taxon>
        <taxon>Bacillati</taxon>
        <taxon>Bacillota</taxon>
        <taxon>Clostridia</taxon>
        <taxon>Eubacteriales</taxon>
        <taxon>Oscillospiraceae</taxon>
        <taxon>Acetivibrio</taxon>
    </lineage>
</organism>
<dbReference type="STRING" id="720554.Clocl_3508"/>
<name>G8LYJ9_ACECE</name>
<accession>G8LYJ9</accession>
<evidence type="ECO:0000256" key="1">
    <source>
        <dbReference type="ARBA" id="ARBA00022630"/>
    </source>
</evidence>
<dbReference type="InterPro" id="IPR051796">
    <property type="entry name" value="ISF_SsuE-like"/>
</dbReference>
<gene>
    <name evidence="4" type="ordered locus">Clocl_3508</name>
</gene>
<evidence type="ECO:0000313" key="4">
    <source>
        <dbReference type="EMBL" id="AEV69987.1"/>
    </source>
</evidence>
<dbReference type="KEGG" id="ccl:Clocl_3508"/>
<dbReference type="PANTHER" id="PTHR43278">
    <property type="entry name" value="NAD(P)H-DEPENDENT FMN-CONTAINING OXIDOREDUCTASE YWQN-RELATED"/>
    <property type="match status" value="1"/>
</dbReference>
<dbReference type="AlphaFoldDB" id="G8LYJ9"/>
<dbReference type="OrthoDB" id="6398207at2"/>
<sequence length="218" mass="24478">MKHIIAINASPRIGWNTSKLVEEAAKGAKEAGAAVEVIDLYKLEPFKGCISCFGCKLPETFGKCISKDGLSEVLDKIRKADGLILGSPNYLGNLTAGFRALYERLAFQYITYNKEHINCNEHMIPVLLITTSNCDEKVYDEIGYTSMLENYKRTLDKFVGPTKIMICGNTLQVDDYSRFNWTMFDPVQKKAHHEEVFPIKLREAYELGAALVQLGAKL</sequence>
<dbReference type="Proteomes" id="UP000005435">
    <property type="component" value="Chromosome"/>
</dbReference>
<keyword evidence="5" id="KW-1185">Reference proteome</keyword>
<evidence type="ECO:0000313" key="5">
    <source>
        <dbReference type="Proteomes" id="UP000005435"/>
    </source>
</evidence>
<keyword evidence="2" id="KW-0288">FMN</keyword>
<proteinExistence type="predicted"/>
<feature type="domain" description="NADPH-dependent FMN reductase-like" evidence="3">
    <location>
        <begin position="4"/>
        <end position="112"/>
    </location>
</feature>
<dbReference type="PANTHER" id="PTHR43278:SF2">
    <property type="entry name" value="IRON-SULFUR FLAVOPROTEIN"/>
    <property type="match status" value="1"/>
</dbReference>
<dbReference type="HOGENOM" id="CLU_050993_2_0_9"/>
<dbReference type="SUPFAM" id="SSF52218">
    <property type="entry name" value="Flavoproteins"/>
    <property type="match status" value="1"/>
</dbReference>
<dbReference type="Pfam" id="PF03358">
    <property type="entry name" value="FMN_red"/>
    <property type="match status" value="1"/>
</dbReference>
<evidence type="ECO:0000256" key="2">
    <source>
        <dbReference type="ARBA" id="ARBA00022643"/>
    </source>
</evidence>
<keyword evidence="1" id="KW-0285">Flavoprotein</keyword>
<dbReference type="InterPro" id="IPR029039">
    <property type="entry name" value="Flavoprotein-like_sf"/>
</dbReference>
<protein>
    <submittedName>
        <fullName evidence="4">NADPH-dependent FMN reductase</fullName>
    </submittedName>
</protein>
<reference evidence="5" key="1">
    <citation type="submission" date="2011-12" db="EMBL/GenBank/DDBJ databases">
        <title>Complete sequence of Clostridium clariflavum DSM 19732.</title>
        <authorList>
            <consortium name="US DOE Joint Genome Institute"/>
            <person name="Lucas S."/>
            <person name="Han J."/>
            <person name="Lapidus A."/>
            <person name="Cheng J.-F."/>
            <person name="Goodwin L."/>
            <person name="Pitluck S."/>
            <person name="Peters L."/>
            <person name="Teshima H."/>
            <person name="Detter J.C."/>
            <person name="Han C."/>
            <person name="Tapia R."/>
            <person name="Land M."/>
            <person name="Hauser L."/>
            <person name="Kyrpides N."/>
            <person name="Ivanova N."/>
            <person name="Pagani I."/>
            <person name="Kitzmiller T."/>
            <person name="Lynd L."/>
            <person name="Izquierdo J."/>
            <person name="Woyke T."/>
        </authorList>
    </citation>
    <scope>NUCLEOTIDE SEQUENCE [LARGE SCALE GENOMIC DNA]</scope>
    <source>
        <strain evidence="5">DSM 19732 / NBRC 101661 / EBR45</strain>
    </source>
</reference>